<evidence type="ECO:0000313" key="3">
    <source>
        <dbReference type="Proteomes" id="UP000323597"/>
    </source>
</evidence>
<feature type="region of interest" description="Disordered" evidence="1">
    <location>
        <begin position="1"/>
        <end position="34"/>
    </location>
</feature>
<organism evidence="2 3">
    <name type="scientific">Gossypium mustelinum</name>
    <name type="common">Cotton</name>
    <name type="synonym">Gossypium caicoense</name>
    <dbReference type="NCBI Taxonomy" id="34275"/>
    <lineage>
        <taxon>Eukaryota</taxon>
        <taxon>Viridiplantae</taxon>
        <taxon>Streptophyta</taxon>
        <taxon>Embryophyta</taxon>
        <taxon>Tracheophyta</taxon>
        <taxon>Spermatophyta</taxon>
        <taxon>Magnoliopsida</taxon>
        <taxon>eudicotyledons</taxon>
        <taxon>Gunneridae</taxon>
        <taxon>Pentapetalae</taxon>
        <taxon>rosids</taxon>
        <taxon>malvids</taxon>
        <taxon>Malvales</taxon>
        <taxon>Malvaceae</taxon>
        <taxon>Malvoideae</taxon>
        <taxon>Gossypium</taxon>
    </lineage>
</organism>
<proteinExistence type="predicted"/>
<dbReference type="AlphaFoldDB" id="A0A5D2YJE0"/>
<gene>
    <name evidence="2" type="ORF">E1A91_A07G100800v1</name>
</gene>
<keyword evidence="3" id="KW-1185">Reference proteome</keyword>
<name>A0A5D2YJE0_GOSMU</name>
<evidence type="ECO:0000313" key="2">
    <source>
        <dbReference type="EMBL" id="TYJ26174.1"/>
    </source>
</evidence>
<reference evidence="2 3" key="1">
    <citation type="submission" date="2019-07" db="EMBL/GenBank/DDBJ databases">
        <title>WGS assembly of Gossypium mustelinum.</title>
        <authorList>
            <person name="Chen Z.J."/>
            <person name="Sreedasyam A."/>
            <person name="Ando A."/>
            <person name="Song Q."/>
            <person name="De L."/>
            <person name="Hulse-Kemp A."/>
            <person name="Ding M."/>
            <person name="Ye W."/>
            <person name="Kirkbride R."/>
            <person name="Jenkins J."/>
            <person name="Plott C."/>
            <person name="Lovell J."/>
            <person name="Lin Y.-M."/>
            <person name="Vaughn R."/>
            <person name="Liu B."/>
            <person name="Li W."/>
            <person name="Simpson S."/>
            <person name="Scheffler B."/>
            <person name="Saski C."/>
            <person name="Grover C."/>
            <person name="Hu G."/>
            <person name="Conover J."/>
            <person name="Carlson J."/>
            <person name="Shu S."/>
            <person name="Boston L."/>
            <person name="Williams M."/>
            <person name="Peterson D."/>
            <person name="Mcgee K."/>
            <person name="Jones D."/>
            <person name="Wendel J."/>
            <person name="Stelly D."/>
            <person name="Grimwood J."/>
            <person name="Schmutz J."/>
        </authorList>
    </citation>
    <scope>NUCLEOTIDE SEQUENCE [LARGE SCALE GENOMIC DNA]</scope>
    <source>
        <strain evidence="2">1408120.09</strain>
    </source>
</reference>
<accession>A0A5D2YJE0</accession>
<protein>
    <submittedName>
        <fullName evidence="2">Uncharacterized protein</fullName>
    </submittedName>
</protein>
<dbReference type="EMBL" id="CM017642">
    <property type="protein sequence ID" value="TYJ26174.1"/>
    <property type="molecule type" value="Genomic_DNA"/>
</dbReference>
<dbReference type="Proteomes" id="UP000323597">
    <property type="component" value="Chromosome A07"/>
</dbReference>
<evidence type="ECO:0000256" key="1">
    <source>
        <dbReference type="SAM" id="MobiDB-lite"/>
    </source>
</evidence>
<sequence length="51" mass="5469">MNVGNRNPLAKWDRRTVARLPSDSGGRNSEKVQVEGGGCDMEVAAEAVARL</sequence>